<feature type="transmembrane region" description="Helical" evidence="1">
    <location>
        <begin position="12"/>
        <end position="30"/>
    </location>
</feature>
<reference evidence="2 3" key="1">
    <citation type="submission" date="2020-04" db="EMBL/GenBank/DDBJ databases">
        <title>Usitatibacter rugosus gen. nov., sp. nov. and Usitatibacter palustris sp. nov., novel members of Usitatibacteraceae fam. nov. within the order Nitrosomonadales isolated from soil.</title>
        <authorList>
            <person name="Huber K.J."/>
            <person name="Neumann-Schaal M."/>
            <person name="Geppert A."/>
            <person name="Luckner M."/>
            <person name="Wanner G."/>
            <person name="Overmann J."/>
        </authorList>
    </citation>
    <scope>NUCLEOTIDE SEQUENCE [LARGE SCALE GENOMIC DNA]</scope>
    <source>
        <strain evidence="2 3">Swamp67</strain>
    </source>
</reference>
<keyword evidence="1" id="KW-1133">Transmembrane helix</keyword>
<keyword evidence="1" id="KW-0472">Membrane</keyword>
<sequence>MPKASRKGARLVALFLFGCLLFNFPFLTLFNVRGTLLGVPVIYAYLFVAWVLLVALVWAIVERSD</sequence>
<organism evidence="2 3">
    <name type="scientific">Usitatibacter palustris</name>
    <dbReference type="NCBI Taxonomy" id="2732487"/>
    <lineage>
        <taxon>Bacteria</taxon>
        <taxon>Pseudomonadati</taxon>
        <taxon>Pseudomonadota</taxon>
        <taxon>Betaproteobacteria</taxon>
        <taxon>Nitrosomonadales</taxon>
        <taxon>Usitatibacteraceae</taxon>
        <taxon>Usitatibacter</taxon>
    </lineage>
</organism>
<proteinExistence type="predicted"/>
<accession>A0A6M4H6X6</accession>
<dbReference type="EMBL" id="CP053073">
    <property type="protein sequence ID" value="QJR14423.1"/>
    <property type="molecule type" value="Genomic_DNA"/>
</dbReference>
<dbReference type="InParanoid" id="A0A6M4H6X6"/>
<dbReference type="Proteomes" id="UP000503096">
    <property type="component" value="Chromosome"/>
</dbReference>
<gene>
    <name evidence="2" type="ORF">DSM104440_01219</name>
</gene>
<evidence type="ECO:0008006" key="4">
    <source>
        <dbReference type="Google" id="ProtNLM"/>
    </source>
</evidence>
<evidence type="ECO:0000313" key="3">
    <source>
        <dbReference type="Proteomes" id="UP000503096"/>
    </source>
</evidence>
<evidence type="ECO:0000256" key="1">
    <source>
        <dbReference type="SAM" id="Phobius"/>
    </source>
</evidence>
<keyword evidence="1" id="KW-0812">Transmembrane</keyword>
<dbReference type="KEGG" id="upl:DSM104440_01219"/>
<keyword evidence="3" id="KW-1185">Reference proteome</keyword>
<dbReference type="AlphaFoldDB" id="A0A6M4H6X6"/>
<name>A0A6M4H6X6_9PROT</name>
<protein>
    <recommendedName>
        <fullName evidence="4">DUF3311 domain-containing protein</fullName>
    </recommendedName>
</protein>
<evidence type="ECO:0000313" key="2">
    <source>
        <dbReference type="EMBL" id="QJR14423.1"/>
    </source>
</evidence>
<feature type="transmembrane region" description="Helical" evidence="1">
    <location>
        <begin position="42"/>
        <end position="61"/>
    </location>
</feature>